<keyword evidence="1" id="KW-0732">Signal</keyword>
<evidence type="ECO:0000313" key="3">
    <source>
        <dbReference type="EMBL" id="AHG91568.1"/>
    </source>
</evidence>
<dbReference type="Proteomes" id="UP000019151">
    <property type="component" value="Chromosome"/>
</dbReference>
<dbReference type="PANTHER" id="PTHR16026:SF0">
    <property type="entry name" value="CARTILAGE ACIDIC PROTEIN 1"/>
    <property type="match status" value="1"/>
</dbReference>
<dbReference type="AlphaFoldDB" id="W0RPX9"/>
<gene>
    <name evidence="3" type="ORF">J421_4031</name>
</gene>
<dbReference type="HOGENOM" id="CLU_017657_0_0_0"/>
<dbReference type="OrthoDB" id="100785at2"/>
<dbReference type="InParanoid" id="W0RPX9"/>
<evidence type="ECO:0000256" key="1">
    <source>
        <dbReference type="ARBA" id="ARBA00022729"/>
    </source>
</evidence>
<dbReference type="Pfam" id="PF07593">
    <property type="entry name" value="UnbV_ASPIC"/>
    <property type="match status" value="1"/>
</dbReference>
<dbReference type="SUPFAM" id="SSF69318">
    <property type="entry name" value="Integrin alpha N-terminal domain"/>
    <property type="match status" value="1"/>
</dbReference>
<evidence type="ECO:0000313" key="4">
    <source>
        <dbReference type="Proteomes" id="UP000019151"/>
    </source>
</evidence>
<dbReference type="InterPro" id="IPR028994">
    <property type="entry name" value="Integrin_alpha_N"/>
</dbReference>
<accession>W0RPX9</accession>
<dbReference type="Pfam" id="PF13517">
    <property type="entry name" value="FG-GAP_3"/>
    <property type="match status" value="2"/>
</dbReference>
<reference evidence="3 4" key="1">
    <citation type="journal article" date="2014" name="Genome Announc.">
        <title>Genome Sequence and Methylome of Soil Bacterium Gemmatirosa kalamazoonensis KBS708T, a Member of the Rarely Cultivated Gemmatimonadetes Phylum.</title>
        <authorList>
            <person name="Debruyn J.M."/>
            <person name="Radosevich M."/>
            <person name="Wommack K.E."/>
            <person name="Polson S.W."/>
            <person name="Hauser L.J."/>
            <person name="Fawaz M.N."/>
            <person name="Korlach J."/>
            <person name="Tsai Y.C."/>
        </authorList>
    </citation>
    <scope>NUCLEOTIDE SEQUENCE [LARGE SCALE GENOMIC DNA]</scope>
    <source>
        <strain evidence="3 4">KBS708</strain>
    </source>
</reference>
<dbReference type="InterPro" id="IPR013517">
    <property type="entry name" value="FG-GAP"/>
</dbReference>
<name>W0RPX9_9BACT</name>
<dbReference type="PATRIC" id="fig|861299.3.peg.4088"/>
<feature type="domain" description="ASPIC/UnbV" evidence="2">
    <location>
        <begin position="517"/>
        <end position="583"/>
    </location>
</feature>
<dbReference type="RefSeq" id="WP_025413014.1">
    <property type="nucleotide sequence ID" value="NZ_CP007128.1"/>
</dbReference>
<keyword evidence="4" id="KW-1185">Reference proteome</keyword>
<dbReference type="EMBL" id="CP007128">
    <property type="protein sequence ID" value="AHG91568.1"/>
    <property type="molecule type" value="Genomic_DNA"/>
</dbReference>
<dbReference type="Gene3D" id="2.130.10.130">
    <property type="entry name" value="Integrin alpha, N-terminal"/>
    <property type="match status" value="2"/>
</dbReference>
<protein>
    <submittedName>
        <fullName evidence="3">ASPIC/UnbV domain protein</fullName>
    </submittedName>
</protein>
<dbReference type="InterPro" id="IPR027039">
    <property type="entry name" value="Crtac1"/>
</dbReference>
<dbReference type="InterPro" id="IPR011519">
    <property type="entry name" value="UnbV_ASPIC"/>
</dbReference>
<dbReference type="eggNOG" id="COG4658">
    <property type="taxonomic scope" value="Bacteria"/>
</dbReference>
<dbReference type="KEGG" id="gba:J421_4031"/>
<organism evidence="3 4">
    <name type="scientific">Gemmatirosa kalamazoonensis</name>
    <dbReference type="NCBI Taxonomy" id="861299"/>
    <lineage>
        <taxon>Bacteria</taxon>
        <taxon>Pseudomonadati</taxon>
        <taxon>Gemmatimonadota</taxon>
        <taxon>Gemmatimonadia</taxon>
        <taxon>Gemmatimonadales</taxon>
        <taxon>Gemmatimonadaceae</taxon>
        <taxon>Gemmatirosa</taxon>
    </lineage>
</organism>
<sequence length="590" mass="64466">MHPPLRSRPAIRRAIIAVPFVAAIALAARLDREPFGGRVDPGHPGFAMRDVTAAAGIHFVHHRATLDPKLANVEPHIAAVGAGVAVTDVDGDGWPDLYFTNSRFGAPNALYRNRRDGTFEDVAARAGLADLNRPGEGVSMGSIWGDMDGDGREDVLVYRYGYLALFRNRGGGTFEDVTERAGLRRWVNSNGAIWLDYDRDGRLDLYVTAYFRSDVDLWHVASTRIMHDSFEFATNGGKNLLFHNVGGGRFEDVTDRMGVGSTRWTLAAASADFDGDGWPDLYLANDYGPEELYLNDHGKRFVPAKAGLESESKSGMSASLGDAYGRGRLDVFVTNISARGYLFQNNNLRLNEMDESRKFRNVADAQVADAGWAWGAQFGDFNNDGANELFVANGFISGDRGTSYWYSMSKIAGANGALFEDASRWPAFGNASLSGYERSRVYVNRGLAGWVDVAGAVGVTDTYDGRAVALADLWNRGATDVIVANQNQPAIVYRDEPDPASHWIGFRLVGTRSNRSAIGAEVVIEASGLTQRRVVDGGMGFASQNDRRLHFGLGRREWVDAITVSWPSGTRQVLHGLAVDQLHTITEPTR</sequence>
<dbReference type="PANTHER" id="PTHR16026">
    <property type="entry name" value="CARTILAGE ACIDIC PROTEIN 1"/>
    <property type="match status" value="1"/>
</dbReference>
<evidence type="ECO:0000259" key="2">
    <source>
        <dbReference type="Pfam" id="PF07593"/>
    </source>
</evidence>
<proteinExistence type="predicted"/>
<dbReference type="STRING" id="861299.J421_4031"/>